<evidence type="ECO:0000313" key="1">
    <source>
        <dbReference type="EMBL" id="OYR59943.1"/>
    </source>
</evidence>
<organism evidence="1 2">
    <name type="scientific">Halorubrum ezzemoulense</name>
    <name type="common">Halorubrum chaoviator</name>
    <dbReference type="NCBI Taxonomy" id="337243"/>
    <lineage>
        <taxon>Archaea</taxon>
        <taxon>Methanobacteriati</taxon>
        <taxon>Methanobacteriota</taxon>
        <taxon>Stenosarchaea group</taxon>
        <taxon>Halobacteria</taxon>
        <taxon>Halobacteriales</taxon>
        <taxon>Haloferacaceae</taxon>
        <taxon>Halorubrum</taxon>
    </lineage>
</organism>
<dbReference type="AlphaFoldDB" id="A0A256IU18"/>
<accession>A0A256IU18</accession>
<dbReference type="Proteomes" id="UP000215731">
    <property type="component" value="Unassembled WGS sequence"/>
</dbReference>
<dbReference type="RefSeq" id="WP_094553692.1">
    <property type="nucleotide sequence ID" value="NZ_NHOZ01000152.1"/>
</dbReference>
<dbReference type="EMBL" id="NHOZ01000152">
    <property type="protein sequence ID" value="OYR59943.1"/>
    <property type="molecule type" value="Genomic_DNA"/>
</dbReference>
<protein>
    <submittedName>
        <fullName evidence="1">Uncharacterized protein</fullName>
    </submittedName>
</protein>
<sequence length="257" mass="29246">MYTLDRDLEEHVTELSDGFVRLGNRDTPFTLQGGGDKRVEAAQFHQTRDADIQERDELRNEPVTRNLDKWKNNPQKYDFPHVDTIRHEKLKQRATEAEEFVKTVDLISKVRTEVNFNTDGLYGQYLPGPEVLEIGQDTFDFLGYRTGPVLAHEVGHVLYDAVTPDAGHEENPPIFETDQQQAEARRISERLHGPIPESDIDGISSSRMSESELFAEVFTSLVIEGEAAGRVAPNASKRVRDTLVDHFELRIRLLFDG</sequence>
<gene>
    <name evidence="1" type="ORF">DJ80_16570</name>
</gene>
<name>A0A256IU18_HALEZ</name>
<evidence type="ECO:0000313" key="2">
    <source>
        <dbReference type="Proteomes" id="UP000215731"/>
    </source>
</evidence>
<proteinExistence type="predicted"/>
<reference evidence="1 2" key="1">
    <citation type="journal article" date="2014" name="Front. Microbiol.">
        <title>Population and genomic analysis of the genus Halorubrum.</title>
        <authorList>
            <person name="Fullmer M.S."/>
            <person name="Soucy S.M."/>
            <person name="Swithers K.S."/>
            <person name="Makkay A.M."/>
            <person name="Wheeler R."/>
            <person name="Ventosa A."/>
            <person name="Gogarten J.P."/>
            <person name="Papke R.T."/>
        </authorList>
    </citation>
    <scope>NUCLEOTIDE SEQUENCE [LARGE SCALE GENOMIC DNA]</scope>
    <source>
        <strain evidence="1 2">Ga36</strain>
    </source>
</reference>
<comment type="caution">
    <text evidence="1">The sequence shown here is derived from an EMBL/GenBank/DDBJ whole genome shotgun (WGS) entry which is preliminary data.</text>
</comment>